<dbReference type="AlphaFoldDB" id="A0AAW1CRG6"/>
<dbReference type="InterPro" id="IPR036682">
    <property type="entry name" value="OS_D_A10/PebIII_sf"/>
</dbReference>
<dbReference type="Gene3D" id="1.10.2080.10">
    <property type="entry name" value="Insect odorant-binding protein A10/Ejaculatory bulb-specific protein 3"/>
    <property type="match status" value="1"/>
</dbReference>
<comment type="caution">
    <text evidence="1">The sequence shown here is derived from an EMBL/GenBank/DDBJ whole genome shotgun (WGS) entry which is preliminary data.</text>
</comment>
<dbReference type="PANTHER" id="PTHR11257">
    <property type="entry name" value="CHEMOSENSORY PROTEIN-RELATED"/>
    <property type="match status" value="1"/>
</dbReference>
<dbReference type="SUPFAM" id="SSF100910">
    <property type="entry name" value="Chemosensory protein Csp2"/>
    <property type="match status" value="1"/>
</dbReference>
<evidence type="ECO:0008006" key="3">
    <source>
        <dbReference type="Google" id="ProtNLM"/>
    </source>
</evidence>
<dbReference type="Proteomes" id="UP001461498">
    <property type="component" value="Unassembled WGS sequence"/>
</dbReference>
<evidence type="ECO:0000313" key="1">
    <source>
        <dbReference type="EMBL" id="KAK9500615.1"/>
    </source>
</evidence>
<dbReference type="PANTHER" id="PTHR11257:SF13">
    <property type="entry name" value="GEO07322P1"/>
    <property type="match status" value="1"/>
</dbReference>
<proteinExistence type="predicted"/>
<name>A0AAW1CRG6_9HEMI</name>
<gene>
    <name evidence="1" type="ORF">O3M35_001850</name>
</gene>
<sequence length="91" mass="10505">MDNDRVLNVYLACLYDEGPCGGRPQLVKGALHDILATTCSKCNDQHRERLKYSLNKFIEKRPADWERILSIFDPNGEYKDNIEKLRKGLPP</sequence>
<accession>A0AAW1CRG6</accession>
<evidence type="ECO:0000313" key="2">
    <source>
        <dbReference type="Proteomes" id="UP001461498"/>
    </source>
</evidence>
<organism evidence="1 2">
    <name type="scientific">Rhynocoris fuscipes</name>
    <dbReference type="NCBI Taxonomy" id="488301"/>
    <lineage>
        <taxon>Eukaryota</taxon>
        <taxon>Metazoa</taxon>
        <taxon>Ecdysozoa</taxon>
        <taxon>Arthropoda</taxon>
        <taxon>Hexapoda</taxon>
        <taxon>Insecta</taxon>
        <taxon>Pterygota</taxon>
        <taxon>Neoptera</taxon>
        <taxon>Paraneoptera</taxon>
        <taxon>Hemiptera</taxon>
        <taxon>Heteroptera</taxon>
        <taxon>Panheteroptera</taxon>
        <taxon>Cimicomorpha</taxon>
        <taxon>Reduviidae</taxon>
        <taxon>Harpactorinae</taxon>
        <taxon>Harpactorini</taxon>
        <taxon>Rhynocoris</taxon>
    </lineage>
</organism>
<dbReference type="EMBL" id="JAPXFL010000010">
    <property type="protein sequence ID" value="KAK9500615.1"/>
    <property type="molecule type" value="Genomic_DNA"/>
</dbReference>
<reference evidence="1 2" key="1">
    <citation type="submission" date="2022-12" db="EMBL/GenBank/DDBJ databases">
        <title>Chromosome-level genome assembly of true bugs.</title>
        <authorList>
            <person name="Ma L."/>
            <person name="Li H."/>
        </authorList>
    </citation>
    <scope>NUCLEOTIDE SEQUENCE [LARGE SCALE GENOMIC DNA]</scope>
    <source>
        <strain evidence="1">Lab_2022b</strain>
    </source>
</reference>
<dbReference type="InterPro" id="IPR005055">
    <property type="entry name" value="A10/PebIII"/>
</dbReference>
<keyword evidence="2" id="KW-1185">Reference proteome</keyword>
<protein>
    <recommendedName>
        <fullName evidence="3">Chemosensory protein</fullName>
    </recommendedName>
</protein>
<dbReference type="Pfam" id="PF03392">
    <property type="entry name" value="OS-D"/>
    <property type="match status" value="1"/>
</dbReference>